<dbReference type="EMBL" id="BSTI01000002">
    <property type="protein sequence ID" value="GLY64369.1"/>
    <property type="molecule type" value="Genomic_DNA"/>
</dbReference>
<proteinExistence type="predicted"/>
<comment type="caution">
    <text evidence="2">The sequence shown here is derived from an EMBL/GenBank/DDBJ whole genome shotgun (WGS) entry which is preliminary data.</text>
</comment>
<dbReference type="InterPro" id="IPR051704">
    <property type="entry name" value="FAD_aromatic-hydroxylase"/>
</dbReference>
<dbReference type="Gene3D" id="3.30.9.10">
    <property type="entry name" value="D-Amino Acid Oxidase, subunit A, domain 2"/>
    <property type="match status" value="1"/>
</dbReference>
<dbReference type="Proteomes" id="UP001165136">
    <property type="component" value="Unassembled WGS sequence"/>
</dbReference>
<dbReference type="GO" id="GO:0071949">
    <property type="term" value="F:FAD binding"/>
    <property type="evidence" value="ECO:0007669"/>
    <property type="project" value="InterPro"/>
</dbReference>
<dbReference type="Pfam" id="PF01494">
    <property type="entry name" value="FAD_binding_3"/>
    <property type="match status" value="1"/>
</dbReference>
<keyword evidence="3" id="KW-1185">Reference proteome</keyword>
<dbReference type="SUPFAM" id="SSF51905">
    <property type="entry name" value="FAD/NAD(P)-binding domain"/>
    <property type="match status" value="1"/>
</dbReference>
<feature type="domain" description="FAD-binding" evidence="1">
    <location>
        <begin position="11"/>
        <end position="171"/>
    </location>
</feature>
<evidence type="ECO:0000259" key="1">
    <source>
        <dbReference type="Pfam" id="PF01494"/>
    </source>
</evidence>
<accession>A0A9W6QUE1</accession>
<dbReference type="InterPro" id="IPR002938">
    <property type="entry name" value="FAD-bd"/>
</dbReference>
<dbReference type="AlphaFoldDB" id="A0A9W6QUE1"/>
<reference evidence="2" key="1">
    <citation type="submission" date="2023-03" db="EMBL/GenBank/DDBJ databases">
        <title>Amycolatopsis taiwanensis NBRC 103393.</title>
        <authorList>
            <person name="Ichikawa N."/>
            <person name="Sato H."/>
            <person name="Tonouchi N."/>
        </authorList>
    </citation>
    <scope>NUCLEOTIDE SEQUENCE</scope>
    <source>
        <strain evidence="2">NBRC 103393</strain>
    </source>
</reference>
<dbReference type="Gene3D" id="3.50.50.60">
    <property type="entry name" value="FAD/NAD(P)-binding domain"/>
    <property type="match status" value="1"/>
</dbReference>
<dbReference type="PRINTS" id="PR00420">
    <property type="entry name" value="RNGMNOXGNASE"/>
</dbReference>
<dbReference type="PANTHER" id="PTHR46865:SF2">
    <property type="entry name" value="MONOOXYGENASE"/>
    <property type="match status" value="1"/>
</dbReference>
<dbReference type="PANTHER" id="PTHR46865">
    <property type="entry name" value="OXIDOREDUCTASE-RELATED"/>
    <property type="match status" value="1"/>
</dbReference>
<gene>
    <name evidence="2" type="ORF">Atai01_09880</name>
</gene>
<dbReference type="InterPro" id="IPR036188">
    <property type="entry name" value="FAD/NAD-bd_sf"/>
</dbReference>
<organism evidence="2 3">
    <name type="scientific">Amycolatopsis taiwanensis</name>
    <dbReference type="NCBI Taxonomy" id="342230"/>
    <lineage>
        <taxon>Bacteria</taxon>
        <taxon>Bacillati</taxon>
        <taxon>Actinomycetota</taxon>
        <taxon>Actinomycetes</taxon>
        <taxon>Pseudonocardiales</taxon>
        <taxon>Pseudonocardiaceae</taxon>
        <taxon>Amycolatopsis</taxon>
    </lineage>
</organism>
<protein>
    <submittedName>
        <fullName evidence="2">FAD-dependent oxidoreductase</fullName>
    </submittedName>
</protein>
<evidence type="ECO:0000313" key="3">
    <source>
        <dbReference type="Proteomes" id="UP001165136"/>
    </source>
</evidence>
<evidence type="ECO:0000313" key="2">
    <source>
        <dbReference type="EMBL" id="GLY64369.1"/>
    </source>
</evidence>
<sequence>MCTVPVMETRTVLISGAGIAGSTLAYWLHRHGFAVTVVERAPRLREGGYNIDIRGTALEVVRRMGLLDEVRSYATDMLGSTIVDEEGHEKAVMSAELFSMHEEDDVELMRGDLAKILYDATKNDVEYLFGDTITALRQDGDGVDVTFEAAPSRRFDLLVGADGLHSRVRELAFGPEENFRRDLGCQVAIGTVPNYLNLDRWEVTYPMAGRVALVYRARQADEARAMFLFKSEGSLTEAFAGAGWEVPRLLDSVREAPDFYVDTVSQIHCENWAKGRVVLLGDAACAPSLASGQGTSVALVGAYVLAGELKAAAGHTKAFAGYEAQLRKFADLNQQLGPKQLKGMIQHSRAQLWFQLKMLRLMPKMPGKDKMVARITEPMREAANAVALQDY</sequence>
<name>A0A9W6QUE1_9PSEU</name>